<dbReference type="SMART" id="SM00331">
    <property type="entry name" value="PP2C_SIG"/>
    <property type="match status" value="1"/>
</dbReference>
<organism evidence="2 3">
    <name type="scientific">Alkalicoccus luteus</name>
    <dbReference type="NCBI Taxonomy" id="1237094"/>
    <lineage>
        <taxon>Bacteria</taxon>
        <taxon>Bacillati</taxon>
        <taxon>Bacillota</taxon>
        <taxon>Bacilli</taxon>
        <taxon>Bacillales</taxon>
        <taxon>Bacillaceae</taxon>
        <taxon>Alkalicoccus</taxon>
    </lineage>
</organism>
<dbReference type="EMBL" id="JAATHJ010000028">
    <property type="protein sequence ID" value="NJP38692.1"/>
    <property type="molecule type" value="Genomic_DNA"/>
</dbReference>
<reference evidence="2 3" key="1">
    <citation type="submission" date="2020-03" db="EMBL/GenBank/DDBJ databases">
        <title>Assessment of the enzymatic potential of alkaline-tolerant lipase obtained from Bacillus luteus H11 (technogenic soil) for the bioremediation of saline soils contaminated with petroleum substances.</title>
        <authorList>
            <person name="Kalwasinska A."/>
        </authorList>
    </citation>
    <scope>NUCLEOTIDE SEQUENCE [LARGE SCALE GENOMIC DNA]</scope>
    <source>
        <strain evidence="2 3">H11</strain>
    </source>
</reference>
<comment type="caution">
    <text evidence="2">The sequence shown here is derived from an EMBL/GenBank/DDBJ whole genome shotgun (WGS) entry which is preliminary data.</text>
</comment>
<evidence type="ECO:0000259" key="1">
    <source>
        <dbReference type="SMART" id="SM00331"/>
    </source>
</evidence>
<evidence type="ECO:0000313" key="3">
    <source>
        <dbReference type="Proteomes" id="UP000752012"/>
    </source>
</evidence>
<dbReference type="InterPro" id="IPR039248">
    <property type="entry name" value="Ptase_RsbX"/>
</dbReference>
<dbReference type="Gene3D" id="3.60.40.10">
    <property type="entry name" value="PPM-type phosphatase domain"/>
    <property type="match status" value="1"/>
</dbReference>
<dbReference type="SUPFAM" id="SSF81606">
    <property type="entry name" value="PP2C-like"/>
    <property type="match status" value="1"/>
</dbReference>
<dbReference type="Pfam" id="PF07228">
    <property type="entry name" value="SpoIIE"/>
    <property type="match status" value="1"/>
</dbReference>
<dbReference type="InterPro" id="IPR001932">
    <property type="entry name" value="PPM-type_phosphatase-like_dom"/>
</dbReference>
<dbReference type="InterPro" id="IPR036457">
    <property type="entry name" value="PPM-type-like_dom_sf"/>
</dbReference>
<evidence type="ECO:0000313" key="2">
    <source>
        <dbReference type="EMBL" id="NJP38692.1"/>
    </source>
</evidence>
<dbReference type="PANTHER" id="PTHR35801:SF1">
    <property type="entry name" value="PHOSPHOSERINE PHOSPHATASE RSBX"/>
    <property type="match status" value="1"/>
</dbReference>
<keyword evidence="3" id="KW-1185">Reference proteome</keyword>
<gene>
    <name evidence="2" type="ORF">HCN83_14080</name>
</gene>
<protein>
    <submittedName>
        <fullName evidence="2">SpoIIE family protein phosphatase</fullName>
    </submittedName>
</protein>
<dbReference type="Proteomes" id="UP000752012">
    <property type="component" value="Unassembled WGS sequence"/>
</dbReference>
<proteinExistence type="predicted"/>
<dbReference type="RefSeq" id="WP_168008431.1">
    <property type="nucleotide sequence ID" value="NZ_JAATHJ010000028.1"/>
</dbReference>
<dbReference type="AlphaFoldDB" id="A0A969TW15"/>
<sequence>MIEHLHLDDSDISVYHTAKGNNWCSGDSFFGTSRNGTVTCALADGLGSGEEAMHASKLAMEEIEANPDEALEQLVQLCNSKMWGTRGVVLSILRIDVQSRRCEYINMGNISCHFYHPDGDMIRPVPKRGYLSGRKVKLRTQSWEYRPGMVFTMYSDGFPQDPLSDRLFSTKDTPEAIMDRLSDLFEHVDDDATVMIGKAYV</sequence>
<feature type="domain" description="PPM-type phosphatase" evidence="1">
    <location>
        <begin position="9"/>
        <end position="199"/>
    </location>
</feature>
<dbReference type="PANTHER" id="PTHR35801">
    <property type="entry name" value="PHOSPHOSERINE PHOSPHATASE RSBX"/>
    <property type="match status" value="1"/>
</dbReference>
<accession>A0A969TW15</accession>
<name>A0A969TW15_9BACI</name>